<proteinExistence type="predicted"/>
<evidence type="ECO:0000313" key="2">
    <source>
        <dbReference type="EMBL" id="PFH33985.1"/>
    </source>
</evidence>
<feature type="region of interest" description="Disordered" evidence="1">
    <location>
        <begin position="1"/>
        <end position="42"/>
    </location>
</feature>
<sequence>MASDNTHHGPSPSSRSRGGPPPTLLPSSSLIPPSFTPHPARGGSVLFGAPSVAFYPPSGPLPSSFSLPPHGSLLLPPSSSPPLPAFANVGGEGPECPPPLGVPCGARTGPPPPCGVSLPPIPPGASSFAPSSSFPVYLPPHAAQGAPPFAVPERREDERASVSASPPHSGRAGSGSRPDGNSYMFPAFPHSAGLAPPFADADDSNARRPREESRSHGDERLREGDGVREARRRDEGKERDGHSLGRERDRTQRGGRTAGRREGGRTPRQDGGSGHGDASLAEAARDDWGGGARSRRDEQREHGPRRGALSCDTFPSEGREDKRGRDEDDKSPSAWAGRGVSASVSKRPKSQYEANPEAGLLAAAPPYALAGALPYGGAPHVAPFPFFRGGEQGVEMQMGAAAHGGGGPSGRGEREREGEEGRGGMSGDAKRTGEGLGRFHPGSRNRADSPSQRDGRRPSLSPARGSRGCDRSAAAFSSSGRWGEGGQGRSASRDRGGGRGRRGGAGLERGQRRRGRDLPPGSESHRRRRSSETSTSSGSRYRRGSPSIQRPQPDDEGRSPSAAAQRTWGGEDRRRSDDGRREHLRRESCGSSISPSLSLEREDGNEAPMPATAAPAAGAVFPGNGMPGAPPSFPPSSPFPANSPAGSLPLIPSSLPPPSAPPLGALATASPHGPSFPPPAFFPFGDARAPPAPQEPSEEDAGREERRGVRRRDAGGVGMRGKQRVSGAVEGDRDRGEGDDRDGDPHPRTQASSVGGDGAKPRGSEDGKARAPRAPQDVPFFDLWVPTTFHPSCTERVRLVLGPKGRTHKEMEQLARMRIQIYGKEMIRSTRRHGYDAFRDNQPLHLVVTFDRMRREAQSAETAQRAQEVLKSFLEQLVERTWPREEPRRPESFYDRQVSLGPSTGLLVYVHPLGLYDEPPPKELQGCLVYKPNLLPVPLLQAPPAFAGTPPLPGVPEGLHPAPGGAVPPAASDEEAKKCLWGTDFSGRIFGQGFMPREADGDTNGDNEVALFEGDPTLLLDCTPPLCLLLLTLQSLHALLAEEGAQSLSVLPTVFEDKWGVRLLHSREDFQVAGINPSKRTQDIARVVDKPTGDDGYGGLLSFVQEFPEVFELVRDVGQSGEPGGRRREGADAEDRRESAALKVRAREVPDFARIANKFKTTNPWLERGG</sequence>
<feature type="compositionally biased region" description="Basic and acidic residues" evidence="1">
    <location>
        <begin position="730"/>
        <end position="747"/>
    </location>
</feature>
<feature type="compositionally biased region" description="Basic and acidic residues" evidence="1">
    <location>
        <begin position="445"/>
        <end position="457"/>
    </location>
</feature>
<dbReference type="Gene3D" id="3.30.1370.10">
    <property type="entry name" value="K Homology domain, type 1"/>
    <property type="match status" value="1"/>
</dbReference>
<dbReference type="OrthoDB" id="333608at2759"/>
<dbReference type="InterPro" id="IPR036612">
    <property type="entry name" value="KH_dom_type_1_sf"/>
</dbReference>
<gene>
    <name evidence="2" type="ORF">BESB_071370</name>
</gene>
<feature type="compositionally biased region" description="Basic and acidic residues" evidence="1">
    <location>
        <begin position="317"/>
        <end position="331"/>
    </location>
</feature>
<feature type="compositionally biased region" description="Low complexity" evidence="1">
    <location>
        <begin position="607"/>
        <end position="619"/>
    </location>
</feature>
<dbReference type="RefSeq" id="XP_029217994.1">
    <property type="nucleotide sequence ID" value="XM_029365510.1"/>
</dbReference>
<dbReference type="Proteomes" id="UP000224006">
    <property type="component" value="Unassembled WGS sequence"/>
</dbReference>
<dbReference type="GO" id="GO:0003723">
    <property type="term" value="F:RNA binding"/>
    <property type="evidence" value="ECO:0007669"/>
    <property type="project" value="InterPro"/>
</dbReference>
<dbReference type="GeneID" id="40312063"/>
<evidence type="ECO:0008006" key="4">
    <source>
        <dbReference type="Google" id="ProtNLM"/>
    </source>
</evidence>
<evidence type="ECO:0000256" key="1">
    <source>
        <dbReference type="SAM" id="MobiDB-lite"/>
    </source>
</evidence>
<feature type="compositionally biased region" description="Basic and acidic residues" evidence="1">
    <location>
        <begin position="1124"/>
        <end position="1140"/>
    </location>
</feature>
<dbReference type="VEuPathDB" id="ToxoDB:BESB_071370"/>
<dbReference type="KEGG" id="bbes:BESB_071370"/>
<dbReference type="SUPFAM" id="SSF54791">
    <property type="entry name" value="Eukaryotic type KH-domain (KH-domain type I)"/>
    <property type="match status" value="1"/>
</dbReference>
<feature type="compositionally biased region" description="Basic and acidic residues" evidence="1">
    <location>
        <begin position="283"/>
        <end position="304"/>
    </location>
</feature>
<organism evidence="2 3">
    <name type="scientific">Besnoitia besnoiti</name>
    <name type="common">Apicomplexan protozoan</name>
    <dbReference type="NCBI Taxonomy" id="94643"/>
    <lineage>
        <taxon>Eukaryota</taxon>
        <taxon>Sar</taxon>
        <taxon>Alveolata</taxon>
        <taxon>Apicomplexa</taxon>
        <taxon>Conoidasida</taxon>
        <taxon>Coccidia</taxon>
        <taxon>Eucoccidiorida</taxon>
        <taxon>Eimeriorina</taxon>
        <taxon>Sarcocystidae</taxon>
        <taxon>Besnoitia</taxon>
    </lineage>
</organism>
<feature type="region of interest" description="Disordered" evidence="1">
    <location>
        <begin position="1118"/>
        <end position="1140"/>
    </location>
</feature>
<feature type="compositionally biased region" description="Basic and acidic residues" evidence="1">
    <location>
        <begin position="703"/>
        <end position="714"/>
    </location>
</feature>
<name>A0A2A9M7L4_BESBE</name>
<dbReference type="AlphaFoldDB" id="A0A2A9M7L4"/>
<feature type="compositionally biased region" description="Basic and acidic residues" evidence="1">
    <location>
        <begin position="411"/>
        <end position="433"/>
    </location>
</feature>
<feature type="compositionally biased region" description="Low complexity" evidence="1">
    <location>
        <begin position="662"/>
        <end position="673"/>
    </location>
</feature>
<feature type="compositionally biased region" description="Basic and acidic residues" evidence="1">
    <location>
        <begin position="259"/>
        <end position="268"/>
    </location>
</feature>
<feature type="region of interest" description="Disordered" evidence="1">
    <location>
        <begin position="115"/>
        <end position="354"/>
    </location>
</feature>
<feature type="compositionally biased region" description="Low complexity" evidence="1">
    <location>
        <begin position="589"/>
        <end position="598"/>
    </location>
</feature>
<feature type="compositionally biased region" description="Low complexity" evidence="1">
    <location>
        <begin position="9"/>
        <end position="18"/>
    </location>
</feature>
<comment type="caution">
    <text evidence="2">The sequence shown here is derived from an EMBL/GenBank/DDBJ whole genome shotgun (WGS) entry which is preliminary data.</text>
</comment>
<feature type="compositionally biased region" description="Low complexity" evidence="1">
    <location>
        <begin position="532"/>
        <end position="547"/>
    </location>
</feature>
<reference evidence="2 3" key="1">
    <citation type="submission" date="2017-09" db="EMBL/GenBank/DDBJ databases">
        <title>Genome sequencing of Besnoitia besnoiti strain Bb-Ger1.</title>
        <authorList>
            <person name="Schares G."/>
            <person name="Venepally P."/>
            <person name="Lorenzi H.A."/>
        </authorList>
    </citation>
    <scope>NUCLEOTIDE SEQUENCE [LARGE SCALE GENOMIC DNA]</scope>
    <source>
        <strain evidence="2 3">Bb-Ger1</strain>
    </source>
</reference>
<feature type="compositionally biased region" description="Basic and acidic residues" evidence="1">
    <location>
        <begin position="759"/>
        <end position="769"/>
    </location>
</feature>
<feature type="compositionally biased region" description="Pro residues" evidence="1">
    <location>
        <begin position="628"/>
        <end position="638"/>
    </location>
</feature>
<accession>A0A2A9M7L4</accession>
<feature type="compositionally biased region" description="Basic and acidic residues" evidence="1">
    <location>
        <begin position="569"/>
        <end position="588"/>
    </location>
</feature>
<feature type="compositionally biased region" description="Low complexity" evidence="1">
    <location>
        <begin position="124"/>
        <end position="135"/>
    </location>
</feature>
<dbReference type="EMBL" id="NWUJ01000007">
    <property type="protein sequence ID" value="PFH33985.1"/>
    <property type="molecule type" value="Genomic_DNA"/>
</dbReference>
<protein>
    <recommendedName>
        <fullName evidence="4">K Homology domain-containing protein</fullName>
    </recommendedName>
</protein>
<feature type="compositionally biased region" description="Low complexity" evidence="1">
    <location>
        <begin position="639"/>
        <end position="653"/>
    </location>
</feature>
<feature type="compositionally biased region" description="Basic and acidic residues" evidence="1">
    <location>
        <begin position="204"/>
        <end position="252"/>
    </location>
</feature>
<evidence type="ECO:0000313" key="3">
    <source>
        <dbReference type="Proteomes" id="UP000224006"/>
    </source>
</evidence>
<keyword evidence="3" id="KW-1185">Reference proteome</keyword>
<feature type="region of interest" description="Disordered" evidence="1">
    <location>
        <begin position="395"/>
        <end position="774"/>
    </location>
</feature>